<protein>
    <submittedName>
        <fullName evidence="1">10000_t:CDS:1</fullName>
    </submittedName>
</protein>
<dbReference type="Proteomes" id="UP000789366">
    <property type="component" value="Unassembled WGS sequence"/>
</dbReference>
<feature type="non-terminal residue" evidence="1">
    <location>
        <position position="1"/>
    </location>
</feature>
<accession>A0ACA9LM89</accession>
<reference evidence="1" key="1">
    <citation type="submission" date="2021-06" db="EMBL/GenBank/DDBJ databases">
        <authorList>
            <person name="Kallberg Y."/>
            <person name="Tangrot J."/>
            <person name="Rosling A."/>
        </authorList>
    </citation>
    <scope>NUCLEOTIDE SEQUENCE</scope>
    <source>
        <strain evidence="1">28 12/20/2015</strain>
    </source>
</reference>
<proteinExistence type="predicted"/>
<keyword evidence="2" id="KW-1185">Reference proteome</keyword>
<comment type="caution">
    <text evidence="1">The sequence shown here is derived from an EMBL/GenBank/DDBJ whole genome shotgun (WGS) entry which is preliminary data.</text>
</comment>
<organism evidence="1 2">
    <name type="scientific">Cetraspora pellucida</name>
    <dbReference type="NCBI Taxonomy" id="1433469"/>
    <lineage>
        <taxon>Eukaryota</taxon>
        <taxon>Fungi</taxon>
        <taxon>Fungi incertae sedis</taxon>
        <taxon>Mucoromycota</taxon>
        <taxon>Glomeromycotina</taxon>
        <taxon>Glomeromycetes</taxon>
        <taxon>Diversisporales</taxon>
        <taxon>Gigasporaceae</taxon>
        <taxon>Cetraspora</taxon>
    </lineage>
</organism>
<evidence type="ECO:0000313" key="1">
    <source>
        <dbReference type="EMBL" id="CAG8537525.1"/>
    </source>
</evidence>
<dbReference type="EMBL" id="CAJVPW010004255">
    <property type="protein sequence ID" value="CAG8537525.1"/>
    <property type="molecule type" value="Genomic_DNA"/>
</dbReference>
<gene>
    <name evidence="1" type="ORF">SPELUC_LOCUS4649</name>
</gene>
<evidence type="ECO:0000313" key="2">
    <source>
        <dbReference type="Proteomes" id="UP000789366"/>
    </source>
</evidence>
<sequence length="111" mass="11655">LNVDAKHEYLKKSSKTCTITDICDTTATIKILCSTGTPGLSACPDCRQVPDDCKKCERKTTVTCTPTTTVCASTPTCLPDGTPCTSNDQCCSTVGGCCPYANNTCCNFAPP</sequence>
<name>A0ACA9LM89_9GLOM</name>